<dbReference type="EMBL" id="JAQJAE010000005">
    <property type="protein sequence ID" value="KAJ5593767.1"/>
    <property type="molecule type" value="Genomic_DNA"/>
</dbReference>
<dbReference type="AlphaFoldDB" id="A0AAD6DVC2"/>
<keyword evidence="2" id="KW-1185">Reference proteome</keyword>
<reference evidence="1" key="2">
    <citation type="submission" date="2023-01" db="EMBL/GenBank/DDBJ databases">
        <authorList>
            <person name="Petersen C."/>
        </authorList>
    </citation>
    <scope>NUCLEOTIDE SEQUENCE</scope>
    <source>
        <strain evidence="1">IBT 12815</strain>
    </source>
</reference>
<reference evidence="1" key="1">
    <citation type="journal article" date="2023" name="IMA Fungus">
        <title>Comparative genomic study of the Penicillium genus elucidates a diverse pangenome and 15 lateral gene transfer events.</title>
        <authorList>
            <person name="Petersen C."/>
            <person name="Sorensen T."/>
            <person name="Nielsen M.R."/>
            <person name="Sondergaard T.E."/>
            <person name="Sorensen J.L."/>
            <person name="Fitzpatrick D.A."/>
            <person name="Frisvad J.C."/>
            <person name="Nielsen K.L."/>
        </authorList>
    </citation>
    <scope>NUCLEOTIDE SEQUENCE</scope>
    <source>
        <strain evidence="1">IBT 12815</strain>
    </source>
</reference>
<name>A0AAD6DVC2_9EURO</name>
<evidence type="ECO:0000313" key="1">
    <source>
        <dbReference type="EMBL" id="KAJ5593767.1"/>
    </source>
</evidence>
<sequence length="99" mass="11341">MVQKGAKNNKSVHSELWFNPHISERSTAFEFISRKENDTFWDEILPKAPQAYRMRGELVMMERILPLPKVVGKALISQFCALDKTEIETSSITLKTSTV</sequence>
<organism evidence="1 2">
    <name type="scientific">Penicillium hordei</name>
    <dbReference type="NCBI Taxonomy" id="40994"/>
    <lineage>
        <taxon>Eukaryota</taxon>
        <taxon>Fungi</taxon>
        <taxon>Dikarya</taxon>
        <taxon>Ascomycota</taxon>
        <taxon>Pezizomycotina</taxon>
        <taxon>Eurotiomycetes</taxon>
        <taxon>Eurotiomycetidae</taxon>
        <taxon>Eurotiales</taxon>
        <taxon>Aspergillaceae</taxon>
        <taxon>Penicillium</taxon>
    </lineage>
</organism>
<proteinExistence type="predicted"/>
<dbReference type="Proteomes" id="UP001213799">
    <property type="component" value="Unassembled WGS sequence"/>
</dbReference>
<gene>
    <name evidence="1" type="ORF">N7537_010671</name>
</gene>
<evidence type="ECO:0000313" key="2">
    <source>
        <dbReference type="Proteomes" id="UP001213799"/>
    </source>
</evidence>
<protein>
    <submittedName>
        <fullName evidence="1">Uncharacterized protein</fullName>
    </submittedName>
</protein>
<comment type="caution">
    <text evidence="1">The sequence shown here is derived from an EMBL/GenBank/DDBJ whole genome shotgun (WGS) entry which is preliminary data.</text>
</comment>
<accession>A0AAD6DVC2</accession>
<dbReference type="GeneID" id="81591967"/>
<dbReference type="RefSeq" id="XP_056750393.1">
    <property type="nucleotide sequence ID" value="XM_056901725.1"/>
</dbReference>